<dbReference type="Pfam" id="PF01726">
    <property type="entry name" value="LexA_DNA_bind"/>
    <property type="match status" value="1"/>
</dbReference>
<keyword evidence="5 12" id="KW-0378">Hydrolase</keyword>
<evidence type="ECO:0000313" key="15">
    <source>
        <dbReference type="EMBL" id="MBB6439039.1"/>
    </source>
</evidence>
<dbReference type="GO" id="GO:0004252">
    <property type="term" value="F:serine-type endopeptidase activity"/>
    <property type="evidence" value="ECO:0007669"/>
    <property type="project" value="UniProtKB-EC"/>
</dbReference>
<gene>
    <name evidence="15" type="ORF">HNQ79_005551</name>
</gene>
<accession>A0A7X0HMC6</accession>
<dbReference type="GO" id="GO:0006281">
    <property type="term" value="P:DNA repair"/>
    <property type="evidence" value="ECO:0007669"/>
    <property type="project" value="UniProtKB-KW"/>
</dbReference>
<organism evidence="15 16">
    <name type="scientific">Streptomyces candidus</name>
    <dbReference type="NCBI Taxonomy" id="67283"/>
    <lineage>
        <taxon>Bacteria</taxon>
        <taxon>Bacillati</taxon>
        <taxon>Actinomycetota</taxon>
        <taxon>Actinomycetes</taxon>
        <taxon>Kitasatosporales</taxon>
        <taxon>Streptomycetaceae</taxon>
        <taxon>Streptomyces</taxon>
    </lineage>
</organism>
<dbReference type="Gene3D" id="2.10.109.10">
    <property type="entry name" value="Umud Fragment, subunit A"/>
    <property type="match status" value="1"/>
</dbReference>
<dbReference type="GO" id="GO:0009432">
    <property type="term" value="P:SOS response"/>
    <property type="evidence" value="ECO:0007669"/>
    <property type="project" value="UniProtKB-KW"/>
</dbReference>
<evidence type="ECO:0000259" key="14">
    <source>
        <dbReference type="Pfam" id="PF01726"/>
    </source>
</evidence>
<dbReference type="InterPro" id="IPR039418">
    <property type="entry name" value="LexA-like"/>
</dbReference>
<dbReference type="GO" id="GO:0003677">
    <property type="term" value="F:DNA binding"/>
    <property type="evidence" value="ECO:0007669"/>
    <property type="project" value="UniProtKB-KW"/>
</dbReference>
<protein>
    <submittedName>
        <fullName evidence="15">Repressor LexA</fullName>
        <ecNumber evidence="15">3.4.21.88</ecNumber>
    </submittedName>
</protein>
<dbReference type="SUPFAM" id="SSF51306">
    <property type="entry name" value="LexA/Signal peptidase"/>
    <property type="match status" value="1"/>
</dbReference>
<evidence type="ECO:0000256" key="2">
    <source>
        <dbReference type="ARBA" id="ARBA00022491"/>
    </source>
</evidence>
<dbReference type="InterPro" id="IPR036390">
    <property type="entry name" value="WH_DNA-bd_sf"/>
</dbReference>
<keyword evidence="3" id="KW-0235">DNA replication</keyword>
<evidence type="ECO:0000259" key="13">
    <source>
        <dbReference type="Pfam" id="PF00717"/>
    </source>
</evidence>
<dbReference type="GO" id="GO:0045892">
    <property type="term" value="P:negative regulation of DNA-templated transcription"/>
    <property type="evidence" value="ECO:0007669"/>
    <property type="project" value="InterPro"/>
</dbReference>
<dbReference type="NCBIfam" id="TIGR00498">
    <property type="entry name" value="lexA"/>
    <property type="match status" value="1"/>
</dbReference>
<dbReference type="Pfam" id="PF00717">
    <property type="entry name" value="Peptidase_S24"/>
    <property type="match status" value="1"/>
</dbReference>
<dbReference type="AlphaFoldDB" id="A0A7X0HMC6"/>
<dbReference type="EMBL" id="JACHEM010000017">
    <property type="protein sequence ID" value="MBB6439039.1"/>
    <property type="molecule type" value="Genomic_DNA"/>
</dbReference>
<dbReference type="PANTHER" id="PTHR33516">
    <property type="entry name" value="LEXA REPRESSOR"/>
    <property type="match status" value="1"/>
</dbReference>
<keyword evidence="10" id="KW-0234">DNA repair</keyword>
<dbReference type="RefSeq" id="WP_185035540.1">
    <property type="nucleotide sequence ID" value="NZ_BNBN01000017.1"/>
</dbReference>
<name>A0A7X0HMC6_9ACTN</name>
<dbReference type="PRINTS" id="PR00726">
    <property type="entry name" value="LEXASERPTASE"/>
</dbReference>
<keyword evidence="4" id="KW-0227">DNA damage</keyword>
<dbReference type="InterPro" id="IPR006199">
    <property type="entry name" value="LexA_DNA-bd_dom"/>
</dbReference>
<sequence>MNDSAIHLGVTPARDDADLLTLRQRAVLDCITASIRTRGYSPSMREIGKTVGLSSTTSVAHHLRELERKGFLHRDPHRPRACALTARALALVSDPQPTAFASHLAQHVEEDQQQPAVAWVPLITRFTVDAPHQSGPQGQEMLPMPRRVVGEGELFAVTMRGQSMNEAQICDGDVLTVRRQRIAAHNDIVAALLDDDDGEATVRKLQIADGRLWLMPCSPAFDPIPVKSSTAILGKVVAVLRPL</sequence>
<feature type="domain" description="LexA repressor DNA-binding" evidence="14">
    <location>
        <begin position="20"/>
        <end position="81"/>
    </location>
</feature>
<dbReference type="SUPFAM" id="SSF46785">
    <property type="entry name" value="Winged helix' DNA-binding domain"/>
    <property type="match status" value="1"/>
</dbReference>
<comment type="similarity">
    <text evidence="1 12">Belongs to the peptidase S24 family.</text>
</comment>
<evidence type="ECO:0000256" key="3">
    <source>
        <dbReference type="ARBA" id="ARBA00022705"/>
    </source>
</evidence>
<comment type="caution">
    <text evidence="15">The sequence shown here is derived from an EMBL/GenBank/DDBJ whole genome shotgun (WGS) entry which is preliminary data.</text>
</comment>
<keyword evidence="16" id="KW-1185">Reference proteome</keyword>
<reference evidence="15 16" key="1">
    <citation type="submission" date="2020-08" db="EMBL/GenBank/DDBJ databases">
        <title>Genomic Encyclopedia of Type Strains, Phase IV (KMG-IV): sequencing the most valuable type-strain genomes for metagenomic binning, comparative biology and taxonomic classification.</title>
        <authorList>
            <person name="Goeker M."/>
        </authorList>
    </citation>
    <scope>NUCLEOTIDE SEQUENCE [LARGE SCALE GENOMIC DNA]</scope>
    <source>
        <strain evidence="15 16">DSM 40141</strain>
    </source>
</reference>
<evidence type="ECO:0000256" key="9">
    <source>
        <dbReference type="ARBA" id="ARBA00023163"/>
    </source>
</evidence>
<feature type="domain" description="Peptidase S24/S26A/S26B/S26C" evidence="13">
    <location>
        <begin position="123"/>
        <end position="237"/>
    </location>
</feature>
<proteinExistence type="inferred from homology"/>
<dbReference type="InterPro" id="IPR036388">
    <property type="entry name" value="WH-like_DNA-bd_sf"/>
</dbReference>
<keyword evidence="9" id="KW-0804">Transcription</keyword>
<dbReference type="PANTHER" id="PTHR33516:SF2">
    <property type="entry name" value="LEXA REPRESSOR-RELATED"/>
    <property type="match status" value="1"/>
</dbReference>
<dbReference type="GO" id="GO:0006508">
    <property type="term" value="P:proteolysis"/>
    <property type="evidence" value="ECO:0007669"/>
    <property type="project" value="InterPro"/>
</dbReference>
<evidence type="ECO:0000256" key="4">
    <source>
        <dbReference type="ARBA" id="ARBA00022763"/>
    </source>
</evidence>
<dbReference type="InterPro" id="IPR006197">
    <property type="entry name" value="Peptidase_S24_LexA"/>
</dbReference>
<dbReference type="Gene3D" id="1.10.10.10">
    <property type="entry name" value="Winged helix-like DNA-binding domain superfamily/Winged helix DNA-binding domain"/>
    <property type="match status" value="1"/>
</dbReference>
<keyword evidence="2" id="KW-0678">Repressor</keyword>
<keyword evidence="8" id="KW-0238">DNA-binding</keyword>
<evidence type="ECO:0000256" key="8">
    <source>
        <dbReference type="ARBA" id="ARBA00023125"/>
    </source>
</evidence>
<keyword evidence="7" id="KW-0805">Transcription regulation</keyword>
<evidence type="ECO:0000256" key="7">
    <source>
        <dbReference type="ARBA" id="ARBA00023015"/>
    </source>
</evidence>
<keyword evidence="11" id="KW-0742">SOS response</keyword>
<dbReference type="InterPro" id="IPR006200">
    <property type="entry name" value="LexA"/>
</dbReference>
<dbReference type="CDD" id="cd06529">
    <property type="entry name" value="S24_LexA-like"/>
    <property type="match status" value="1"/>
</dbReference>
<evidence type="ECO:0000256" key="6">
    <source>
        <dbReference type="ARBA" id="ARBA00022813"/>
    </source>
</evidence>
<dbReference type="GO" id="GO:0006260">
    <property type="term" value="P:DNA replication"/>
    <property type="evidence" value="ECO:0007669"/>
    <property type="project" value="UniProtKB-KW"/>
</dbReference>
<dbReference type="InterPro" id="IPR050077">
    <property type="entry name" value="LexA_repressor"/>
</dbReference>
<evidence type="ECO:0000256" key="11">
    <source>
        <dbReference type="ARBA" id="ARBA00023236"/>
    </source>
</evidence>
<evidence type="ECO:0000256" key="5">
    <source>
        <dbReference type="ARBA" id="ARBA00022801"/>
    </source>
</evidence>
<dbReference type="Proteomes" id="UP000540423">
    <property type="component" value="Unassembled WGS sequence"/>
</dbReference>
<evidence type="ECO:0000313" key="16">
    <source>
        <dbReference type="Proteomes" id="UP000540423"/>
    </source>
</evidence>
<evidence type="ECO:0000256" key="1">
    <source>
        <dbReference type="ARBA" id="ARBA00007484"/>
    </source>
</evidence>
<evidence type="ECO:0000256" key="10">
    <source>
        <dbReference type="ARBA" id="ARBA00023204"/>
    </source>
</evidence>
<dbReference type="InterPro" id="IPR036286">
    <property type="entry name" value="LexA/Signal_pep-like_sf"/>
</dbReference>
<evidence type="ECO:0000256" key="12">
    <source>
        <dbReference type="RuleBase" id="RU003991"/>
    </source>
</evidence>
<dbReference type="InterPro" id="IPR015927">
    <property type="entry name" value="Peptidase_S24_S26A/B/C"/>
</dbReference>
<dbReference type="EC" id="3.4.21.88" evidence="15"/>
<keyword evidence="6 12" id="KW-0068">Autocatalytic cleavage</keyword>